<reference evidence="2 3" key="1">
    <citation type="journal article" date="2019" name="J. Ind. Microbiol. Biotechnol.">
        <title>The complete genomic sequence of Streptomyces spectabilis NRRL-2792 and identification of secondary metabolite biosynthetic gene clusters.</title>
        <authorList>
            <person name="Sinha A."/>
            <person name="Phillips-Salemka S."/>
            <person name="Niraula T.A."/>
            <person name="Short K.A."/>
            <person name="Niraula N.P."/>
        </authorList>
    </citation>
    <scope>NUCLEOTIDE SEQUENCE [LARGE SCALE GENOMIC DNA]</scope>
    <source>
        <strain evidence="2 3">NRRL 2792</strain>
    </source>
</reference>
<protein>
    <submittedName>
        <fullName evidence="2">Uncharacterized protein</fullName>
    </submittedName>
</protein>
<proteinExistence type="predicted"/>
<dbReference type="RefSeq" id="WP_144321392.1">
    <property type="nucleotide sequence ID" value="NZ_CP040916.1"/>
</dbReference>
<organism evidence="2 3">
    <name type="scientific">Streptomyces spectabilis</name>
    <dbReference type="NCBI Taxonomy" id="68270"/>
    <lineage>
        <taxon>Bacteria</taxon>
        <taxon>Bacillati</taxon>
        <taxon>Actinomycetota</taxon>
        <taxon>Actinomycetes</taxon>
        <taxon>Kitasatosporales</taxon>
        <taxon>Streptomycetaceae</taxon>
        <taxon>Streptomyces</taxon>
    </lineage>
</organism>
<accession>A0A516REU0</accession>
<dbReference type="EMBL" id="CP040916">
    <property type="protein sequence ID" value="QDQ14176.1"/>
    <property type="molecule type" value="Genomic_DNA"/>
</dbReference>
<evidence type="ECO:0000256" key="1">
    <source>
        <dbReference type="SAM" id="MobiDB-lite"/>
    </source>
</evidence>
<gene>
    <name evidence="2" type="ORF">FH965_29340</name>
</gene>
<dbReference type="AlphaFoldDB" id="A0A516REU0"/>
<evidence type="ECO:0000313" key="2">
    <source>
        <dbReference type="EMBL" id="QDQ14176.1"/>
    </source>
</evidence>
<name>A0A516REU0_STRST</name>
<evidence type="ECO:0000313" key="3">
    <source>
        <dbReference type="Proteomes" id="UP000316806"/>
    </source>
</evidence>
<dbReference type="Proteomes" id="UP000316806">
    <property type="component" value="Chromosome"/>
</dbReference>
<feature type="region of interest" description="Disordered" evidence="1">
    <location>
        <begin position="1"/>
        <end position="32"/>
    </location>
</feature>
<sequence>MQEEAGAACNDYPEQAHQAGAGAPHEGPSARDIEALPTNEAVPVQVRSLVELLWEGNVKLDDALALNVGDVIPTGREIPISE</sequence>